<evidence type="ECO:0000256" key="4">
    <source>
        <dbReference type="ARBA" id="ARBA00022552"/>
    </source>
</evidence>
<proteinExistence type="inferred from homology"/>
<keyword evidence="3 10" id="KW-0963">Cytoplasm</keyword>
<dbReference type="Gene3D" id="2.40.240.20">
    <property type="entry name" value="Hypothetical PUA domain-like, domain 1"/>
    <property type="match status" value="1"/>
</dbReference>
<evidence type="ECO:0000256" key="8">
    <source>
        <dbReference type="ARBA" id="ARBA00025699"/>
    </source>
</evidence>
<evidence type="ECO:0000256" key="6">
    <source>
        <dbReference type="ARBA" id="ARBA00022679"/>
    </source>
</evidence>
<reference evidence="13 14" key="1">
    <citation type="submission" date="2018-06" db="EMBL/GenBank/DDBJ databases">
        <title>Genome sequencing of Oceanotoga sp. sy52.</title>
        <authorList>
            <person name="Mori K."/>
        </authorList>
    </citation>
    <scope>NUCLEOTIDE SEQUENCE [LARGE SCALE GENOMIC DNA]</scope>
    <source>
        <strain evidence="14">sy52</strain>
    </source>
</reference>
<dbReference type="NCBIfam" id="TIGR00046">
    <property type="entry name" value="RsmE family RNA methyltransferase"/>
    <property type="match status" value="1"/>
</dbReference>
<dbReference type="RefSeq" id="WP_190614995.1">
    <property type="nucleotide sequence ID" value="NZ_AP018712.1"/>
</dbReference>
<dbReference type="CDD" id="cd18084">
    <property type="entry name" value="RsmE-like"/>
    <property type="match status" value="1"/>
</dbReference>
<dbReference type="InterPro" id="IPR029026">
    <property type="entry name" value="tRNA_m1G_MTases_N"/>
</dbReference>
<comment type="function">
    <text evidence="8 10">Specifically methylates the N3 position of the uracil ring of uridine 1498 (m3U1498) in 16S rRNA. Acts on the fully assembled 30S ribosomal subunit.</text>
</comment>
<sequence length="231" mass="27007">MPNAFYGKLKNNSIYLDKNETSHLKIVRKNIGDTIDVFTGDGNIYNCIIESIKKKESILSIINTIKFKKEFNPNINLYVGMSKWEKMREIIEKAVELRVNSINIFKGKKSQLSYKNIEKFKKIIIEACKQSYLPLFPNLNFIEFQEIPIIDSIVFDFNNTYDFKSEIKKINKSINLIFGPDMGFSNEEKQFFSEKNFKITNLGNTVFRIETAVTYVLSTINYEFNRLNPIK</sequence>
<dbReference type="InterPro" id="IPR015947">
    <property type="entry name" value="PUA-like_sf"/>
</dbReference>
<dbReference type="EC" id="2.1.1.193" evidence="10"/>
<evidence type="ECO:0000256" key="10">
    <source>
        <dbReference type="PIRNR" id="PIRNR015601"/>
    </source>
</evidence>
<evidence type="ECO:0000256" key="7">
    <source>
        <dbReference type="ARBA" id="ARBA00022691"/>
    </source>
</evidence>
<evidence type="ECO:0000256" key="9">
    <source>
        <dbReference type="ARBA" id="ARBA00047944"/>
    </source>
</evidence>
<feature type="domain" description="Ribosomal RNA small subunit methyltransferase E PUA-like" evidence="12">
    <location>
        <begin position="16"/>
        <end position="61"/>
    </location>
</feature>
<evidence type="ECO:0000313" key="14">
    <source>
        <dbReference type="Proteomes" id="UP000516361"/>
    </source>
</evidence>
<name>A0A7G1GAH7_9BACT</name>
<dbReference type="PIRSF" id="PIRSF015601">
    <property type="entry name" value="MTase_slr0722"/>
    <property type="match status" value="1"/>
</dbReference>
<dbReference type="EMBL" id="AP018712">
    <property type="protein sequence ID" value="BBE32143.1"/>
    <property type="molecule type" value="Genomic_DNA"/>
</dbReference>
<dbReference type="SUPFAM" id="SSF75217">
    <property type="entry name" value="alpha/beta knot"/>
    <property type="match status" value="1"/>
</dbReference>
<dbReference type="GO" id="GO:0070042">
    <property type="term" value="F:rRNA (uridine-N3-)-methyltransferase activity"/>
    <property type="evidence" value="ECO:0007669"/>
    <property type="project" value="TreeGrafter"/>
</dbReference>
<dbReference type="FunCoup" id="A0A7G1GAH7">
    <property type="interactions" value="364"/>
</dbReference>
<dbReference type="InParanoid" id="A0A7G1GAH7"/>
<dbReference type="InterPro" id="IPR046886">
    <property type="entry name" value="RsmE_MTase_dom"/>
</dbReference>
<protein>
    <recommendedName>
        <fullName evidence="10">Ribosomal RNA small subunit methyltransferase E</fullName>
        <ecNumber evidence="10">2.1.1.193</ecNumber>
    </recommendedName>
</protein>
<dbReference type="Proteomes" id="UP000516361">
    <property type="component" value="Chromosome"/>
</dbReference>
<dbReference type="InterPro" id="IPR006700">
    <property type="entry name" value="RsmE"/>
</dbReference>
<dbReference type="InterPro" id="IPR029028">
    <property type="entry name" value="Alpha/beta_knot_MTases"/>
</dbReference>
<keyword evidence="5 10" id="KW-0489">Methyltransferase</keyword>
<dbReference type="PANTHER" id="PTHR30027:SF3">
    <property type="entry name" value="16S RRNA (URACIL(1498)-N(3))-METHYLTRANSFERASE"/>
    <property type="match status" value="1"/>
</dbReference>
<dbReference type="GO" id="GO:0005737">
    <property type="term" value="C:cytoplasm"/>
    <property type="evidence" value="ECO:0007669"/>
    <property type="project" value="UniProtKB-SubCell"/>
</dbReference>
<gene>
    <name evidence="13" type="ORF">OSSY52_22840</name>
</gene>
<accession>A0A7G1GAH7</accession>
<keyword evidence="6 10" id="KW-0808">Transferase</keyword>
<comment type="subcellular location">
    <subcellularLocation>
        <location evidence="1 10">Cytoplasm</location>
    </subcellularLocation>
</comment>
<dbReference type="InterPro" id="IPR046887">
    <property type="entry name" value="RsmE_PUA-like"/>
</dbReference>
<evidence type="ECO:0000256" key="2">
    <source>
        <dbReference type="ARBA" id="ARBA00005528"/>
    </source>
</evidence>
<comment type="similarity">
    <text evidence="2 10">Belongs to the RNA methyltransferase RsmE family.</text>
</comment>
<dbReference type="KEGG" id="ocy:OSSY52_22840"/>
<dbReference type="Gene3D" id="3.40.1280.10">
    <property type="match status" value="1"/>
</dbReference>
<evidence type="ECO:0000313" key="13">
    <source>
        <dbReference type="EMBL" id="BBE32143.1"/>
    </source>
</evidence>
<dbReference type="SUPFAM" id="SSF88697">
    <property type="entry name" value="PUA domain-like"/>
    <property type="match status" value="1"/>
</dbReference>
<evidence type="ECO:0000256" key="3">
    <source>
        <dbReference type="ARBA" id="ARBA00022490"/>
    </source>
</evidence>
<evidence type="ECO:0000256" key="5">
    <source>
        <dbReference type="ARBA" id="ARBA00022603"/>
    </source>
</evidence>
<evidence type="ECO:0000256" key="1">
    <source>
        <dbReference type="ARBA" id="ARBA00004496"/>
    </source>
</evidence>
<evidence type="ECO:0000259" key="11">
    <source>
        <dbReference type="Pfam" id="PF04452"/>
    </source>
</evidence>
<dbReference type="Pfam" id="PF04452">
    <property type="entry name" value="Methyltrans_RNA"/>
    <property type="match status" value="1"/>
</dbReference>
<dbReference type="Pfam" id="PF20260">
    <property type="entry name" value="PUA_4"/>
    <property type="match status" value="1"/>
</dbReference>
<keyword evidence="4 10" id="KW-0698">rRNA processing</keyword>
<evidence type="ECO:0000259" key="12">
    <source>
        <dbReference type="Pfam" id="PF20260"/>
    </source>
</evidence>
<dbReference type="AlphaFoldDB" id="A0A7G1GAH7"/>
<feature type="domain" description="Ribosomal RNA small subunit methyltransferase E methyltransferase" evidence="11">
    <location>
        <begin position="73"/>
        <end position="220"/>
    </location>
</feature>
<keyword evidence="14" id="KW-1185">Reference proteome</keyword>
<keyword evidence="7 10" id="KW-0949">S-adenosyl-L-methionine</keyword>
<dbReference type="PANTHER" id="PTHR30027">
    <property type="entry name" value="RIBOSOMAL RNA SMALL SUBUNIT METHYLTRANSFERASE E"/>
    <property type="match status" value="1"/>
</dbReference>
<dbReference type="GO" id="GO:0070475">
    <property type="term" value="P:rRNA base methylation"/>
    <property type="evidence" value="ECO:0007669"/>
    <property type="project" value="TreeGrafter"/>
</dbReference>
<comment type="catalytic activity">
    <reaction evidence="9 10">
        <text>uridine(1498) in 16S rRNA + S-adenosyl-L-methionine = N(3)-methyluridine(1498) in 16S rRNA + S-adenosyl-L-homocysteine + H(+)</text>
        <dbReference type="Rhea" id="RHEA:42920"/>
        <dbReference type="Rhea" id="RHEA-COMP:10283"/>
        <dbReference type="Rhea" id="RHEA-COMP:10284"/>
        <dbReference type="ChEBI" id="CHEBI:15378"/>
        <dbReference type="ChEBI" id="CHEBI:57856"/>
        <dbReference type="ChEBI" id="CHEBI:59789"/>
        <dbReference type="ChEBI" id="CHEBI:65315"/>
        <dbReference type="ChEBI" id="CHEBI:74502"/>
        <dbReference type="EC" id="2.1.1.193"/>
    </reaction>
</comment>
<organism evidence="13 14">
    <name type="scientific">Tepiditoga spiralis</name>
    <dbReference type="NCBI Taxonomy" id="2108365"/>
    <lineage>
        <taxon>Bacteria</taxon>
        <taxon>Thermotogati</taxon>
        <taxon>Thermotogota</taxon>
        <taxon>Thermotogae</taxon>
        <taxon>Petrotogales</taxon>
        <taxon>Petrotogaceae</taxon>
        <taxon>Tepiditoga</taxon>
    </lineage>
</organism>